<sequence>MKVTLFFLLFTSILKTSAQVKFTKKLDPLIREEYKKIRNLGSDTIIIYEQYCVGCEMIYFHKQGSEDAIRECVYEGFIRGKIYWKLRNRYYSKEIACINDANIKIAEVKGEIFEYFFSNLNKFKSIERHKFNGRFFPPIPDHTSYEKLSIYTPKISHQILLAEQQKDDTNWKTYEWIPPTIEIMEIVEKIFPHVN</sequence>
<evidence type="ECO:0000313" key="1">
    <source>
        <dbReference type="EMBL" id="MBB2151430.1"/>
    </source>
</evidence>
<dbReference type="Proteomes" id="UP000636110">
    <property type="component" value="Unassembled WGS sequence"/>
</dbReference>
<dbReference type="RefSeq" id="WP_182961274.1">
    <property type="nucleotide sequence ID" value="NZ_WNXC01000010.1"/>
</dbReference>
<organism evidence="1 2">
    <name type="scientific">Pedobacter gandavensis</name>
    <dbReference type="NCBI Taxonomy" id="2679963"/>
    <lineage>
        <taxon>Bacteria</taxon>
        <taxon>Pseudomonadati</taxon>
        <taxon>Bacteroidota</taxon>
        <taxon>Sphingobacteriia</taxon>
        <taxon>Sphingobacteriales</taxon>
        <taxon>Sphingobacteriaceae</taxon>
        <taxon>Pedobacter</taxon>
    </lineage>
</organism>
<reference evidence="1 2" key="1">
    <citation type="submission" date="2019-11" db="EMBL/GenBank/DDBJ databases">
        <title>Description of Pedobacter sp. LMG 31462T.</title>
        <authorList>
            <person name="Carlier A."/>
            <person name="Qi S."/>
            <person name="Vandamme P."/>
        </authorList>
    </citation>
    <scope>NUCLEOTIDE SEQUENCE [LARGE SCALE GENOMIC DNA]</scope>
    <source>
        <strain evidence="1 2">LMG 31462</strain>
    </source>
</reference>
<dbReference type="EMBL" id="WNXC01000010">
    <property type="protein sequence ID" value="MBB2151430.1"/>
    <property type="molecule type" value="Genomic_DNA"/>
</dbReference>
<keyword evidence="2" id="KW-1185">Reference proteome</keyword>
<proteinExistence type="predicted"/>
<evidence type="ECO:0000313" key="2">
    <source>
        <dbReference type="Proteomes" id="UP000636110"/>
    </source>
</evidence>
<gene>
    <name evidence="1" type="ORF">GM920_21190</name>
</gene>
<comment type="caution">
    <text evidence="1">The sequence shown here is derived from an EMBL/GenBank/DDBJ whole genome shotgun (WGS) entry which is preliminary data.</text>
</comment>
<protein>
    <submittedName>
        <fullName evidence="1">Uncharacterized protein</fullName>
    </submittedName>
</protein>
<accession>A0ABR6F1L8</accession>
<name>A0ABR6F1L8_9SPHI</name>